<dbReference type="RefSeq" id="WP_142219092.1">
    <property type="nucleotide sequence ID" value="NZ_JBPJFI010000001.1"/>
</dbReference>
<dbReference type="InterPro" id="IPR050767">
    <property type="entry name" value="Sel1_AlgK"/>
</dbReference>
<keyword evidence="3" id="KW-1185">Reference proteome</keyword>
<dbReference type="Gene3D" id="1.25.40.10">
    <property type="entry name" value="Tetratricopeptide repeat domain"/>
    <property type="match status" value="3"/>
</dbReference>
<dbReference type="PANTHER" id="PTHR11102:SF160">
    <property type="entry name" value="ERAD-ASSOCIATED E3 UBIQUITIN-PROTEIN LIGASE COMPONENT HRD3"/>
    <property type="match status" value="1"/>
</dbReference>
<evidence type="ECO:0008006" key="4">
    <source>
        <dbReference type="Google" id="ProtNLM"/>
    </source>
</evidence>
<sequence>MAQENLISGGTFNAPVFMGRDFSSVALGANGQDRMDVPSGQLIHQLRDAVAFEVHPAIDLPSESDGPDLPLYVARSHDSELCAVVERAAEGSSTVAMLVGGSACGKTRACWEAVHQLPEEWRLWHPIQPTRPGAVLDGIGSVQPRTVVWLNEAQHYLLTPGSDTGERVASALRELLRDPNRAPILILGTLWPEYWSPLTAPPNSGHPTDPHAQARALLTGTGIAVPDTFDGKDLDALGTAADADPRLQKALRNAQHGEITQYLAGVPALVERYRTASPGAKAFIHAAMDARRLGHAEGLSLSFLEEAAIGYLTDQQFDSISENWLEESLAYLAAPTRGARGALTRMRSRPGQTEPGPLCYRLADYLDQIGQNERRSLCPPQGFWNAAVNHLSATDDLLALGRAAEERWRLRLASALYTKTAALGQVQGLAAAAQLLDRVGENAAAQQLFQQAAEAGHAGAMVRLAEERARAADHEEAARLYSAAADAGDAAALVALCHIREVAGQHQEAERLAVQASQRGEQKALVTLARGRSRNPDFPATEEERLLRLAGGKEVAQLAQRRLRAGDLVEAERLAAEAARMGSSGALSRVARAHRLAGNVKAAEQLYRQAIQSDATVLAGSRPYEELARIREEAGDLQEAEQLYRTGAERSVTHILRLLRDGTPSSVRKRLAEDLRHAAEGTALLNMALMRERMGDESEAERLHRLAGDRGLRQLITARDDAGEWSEAEQLALRAAAKGDPVPLRKLAERRRKNGDMAAEKRLYQLAADAGDTRSQRELGRLLHDSGDDAGAKRALKLAVNAGDRQARHSLAQLYETTGDTHLVEDLARHAANEGDARLLTNLARRRGRSAPGWQQLLRYGMEPDGSTSAPWTPESTTPSR</sequence>
<gene>
    <name evidence="2" type="ORF">FB563_6104</name>
</gene>
<dbReference type="PANTHER" id="PTHR11102">
    <property type="entry name" value="SEL-1-LIKE PROTEIN"/>
    <property type="match status" value="1"/>
</dbReference>
<dbReference type="OrthoDB" id="3964962at2"/>
<proteinExistence type="predicted"/>
<evidence type="ECO:0000256" key="1">
    <source>
        <dbReference type="SAM" id="MobiDB-lite"/>
    </source>
</evidence>
<dbReference type="Proteomes" id="UP000318103">
    <property type="component" value="Unassembled WGS sequence"/>
</dbReference>
<reference evidence="2 3" key="1">
    <citation type="submission" date="2019-06" db="EMBL/GenBank/DDBJ databases">
        <title>Sequencing the genomes of 1000 actinobacteria strains.</title>
        <authorList>
            <person name="Klenk H.-P."/>
        </authorList>
    </citation>
    <scope>NUCLEOTIDE SEQUENCE [LARGE SCALE GENOMIC DNA]</scope>
    <source>
        <strain evidence="2 3">DSM 41929</strain>
    </source>
</reference>
<evidence type="ECO:0000313" key="2">
    <source>
        <dbReference type="EMBL" id="TQK86046.1"/>
    </source>
</evidence>
<protein>
    <recommendedName>
        <fullName evidence="4">TPR repeat protein</fullName>
    </recommendedName>
</protein>
<dbReference type="AlphaFoldDB" id="A0A542TGU2"/>
<accession>A0A542TGU2</accession>
<organism evidence="2 3">
    <name type="scientific">Streptomyces puniciscabiei</name>
    <dbReference type="NCBI Taxonomy" id="164348"/>
    <lineage>
        <taxon>Bacteria</taxon>
        <taxon>Bacillati</taxon>
        <taxon>Actinomycetota</taxon>
        <taxon>Actinomycetes</taxon>
        <taxon>Kitasatosporales</taxon>
        <taxon>Streptomycetaceae</taxon>
        <taxon>Streptomyces</taxon>
    </lineage>
</organism>
<evidence type="ECO:0000313" key="3">
    <source>
        <dbReference type="Proteomes" id="UP000318103"/>
    </source>
</evidence>
<dbReference type="InterPro" id="IPR011990">
    <property type="entry name" value="TPR-like_helical_dom_sf"/>
</dbReference>
<name>A0A542TGU2_9ACTN</name>
<feature type="region of interest" description="Disordered" evidence="1">
    <location>
        <begin position="860"/>
        <end position="881"/>
    </location>
</feature>
<comment type="caution">
    <text evidence="2">The sequence shown here is derived from an EMBL/GenBank/DDBJ whole genome shotgun (WGS) entry which is preliminary data.</text>
</comment>
<dbReference type="EMBL" id="VFNX01000002">
    <property type="protein sequence ID" value="TQK86046.1"/>
    <property type="molecule type" value="Genomic_DNA"/>
</dbReference>
<dbReference type="SUPFAM" id="SSF48452">
    <property type="entry name" value="TPR-like"/>
    <property type="match status" value="1"/>
</dbReference>
<dbReference type="SUPFAM" id="SSF81901">
    <property type="entry name" value="HCP-like"/>
    <property type="match status" value="2"/>
</dbReference>
<feature type="compositionally biased region" description="Polar residues" evidence="1">
    <location>
        <begin position="866"/>
        <end position="881"/>
    </location>
</feature>